<name>A0AAV4WMG3_9ARAC</name>
<comment type="caution">
    <text evidence="2">The sequence shown here is derived from an EMBL/GenBank/DDBJ whole genome shotgun (WGS) entry which is preliminary data.</text>
</comment>
<protein>
    <submittedName>
        <fullName evidence="2">Uncharacterized protein</fullName>
    </submittedName>
</protein>
<keyword evidence="1" id="KW-0812">Transmembrane</keyword>
<dbReference type="AlphaFoldDB" id="A0AAV4WMG3"/>
<dbReference type="Proteomes" id="UP001054837">
    <property type="component" value="Unassembled WGS sequence"/>
</dbReference>
<gene>
    <name evidence="2" type="ORF">CDAR_221621</name>
</gene>
<feature type="transmembrane region" description="Helical" evidence="1">
    <location>
        <begin position="69"/>
        <end position="97"/>
    </location>
</feature>
<organism evidence="2 3">
    <name type="scientific">Caerostris darwini</name>
    <dbReference type="NCBI Taxonomy" id="1538125"/>
    <lineage>
        <taxon>Eukaryota</taxon>
        <taxon>Metazoa</taxon>
        <taxon>Ecdysozoa</taxon>
        <taxon>Arthropoda</taxon>
        <taxon>Chelicerata</taxon>
        <taxon>Arachnida</taxon>
        <taxon>Araneae</taxon>
        <taxon>Araneomorphae</taxon>
        <taxon>Entelegynae</taxon>
        <taxon>Araneoidea</taxon>
        <taxon>Araneidae</taxon>
        <taxon>Caerostris</taxon>
    </lineage>
</organism>
<evidence type="ECO:0000313" key="3">
    <source>
        <dbReference type="Proteomes" id="UP001054837"/>
    </source>
</evidence>
<dbReference type="EMBL" id="BPLQ01014830">
    <property type="protein sequence ID" value="GIY83518.1"/>
    <property type="molecule type" value="Genomic_DNA"/>
</dbReference>
<evidence type="ECO:0000256" key="1">
    <source>
        <dbReference type="SAM" id="Phobius"/>
    </source>
</evidence>
<evidence type="ECO:0000313" key="2">
    <source>
        <dbReference type="EMBL" id="GIY83518.1"/>
    </source>
</evidence>
<keyword evidence="3" id="KW-1185">Reference proteome</keyword>
<proteinExistence type="predicted"/>
<keyword evidence="1" id="KW-0472">Membrane</keyword>
<sequence>MLWGDMIGKKGWGWRKLGRAIAHPLVGCHPHPSFENGRMLCLCRFTGHAEMPKQLKHAKSLHRNAMAQLSFYFFIPILFPLLFASLFTGALVVLFFLTV</sequence>
<reference evidence="2 3" key="1">
    <citation type="submission" date="2021-06" db="EMBL/GenBank/DDBJ databases">
        <title>Caerostris darwini draft genome.</title>
        <authorList>
            <person name="Kono N."/>
            <person name="Arakawa K."/>
        </authorList>
    </citation>
    <scope>NUCLEOTIDE SEQUENCE [LARGE SCALE GENOMIC DNA]</scope>
</reference>
<accession>A0AAV4WMG3</accession>
<keyword evidence="1" id="KW-1133">Transmembrane helix</keyword>